<comment type="caution">
    <text evidence="2">The sequence shown here is derived from an EMBL/GenBank/DDBJ whole genome shotgun (WGS) entry which is preliminary data.</text>
</comment>
<keyword evidence="3" id="KW-1185">Reference proteome</keyword>
<accession>A0ABS1LGV5</accession>
<evidence type="ECO:0000256" key="1">
    <source>
        <dbReference type="SAM" id="MobiDB-lite"/>
    </source>
</evidence>
<dbReference type="Proteomes" id="UP000675409">
    <property type="component" value="Unassembled WGS sequence"/>
</dbReference>
<evidence type="ECO:0000313" key="3">
    <source>
        <dbReference type="Proteomes" id="UP000675409"/>
    </source>
</evidence>
<dbReference type="EMBL" id="JABBYC010000003">
    <property type="protein sequence ID" value="MBL0885455.1"/>
    <property type="molecule type" value="Genomic_DNA"/>
</dbReference>
<reference evidence="2 3" key="1">
    <citation type="journal article" date="2021" name="Arch. Microbiol.">
        <title>Myceligenerans indicum sp. nov., an actinobacterium isolated from mangrove sediment of Sundarbans, India.</title>
        <authorList>
            <person name="Asha K."/>
            <person name="Bhadury P."/>
        </authorList>
    </citation>
    <scope>NUCLEOTIDE SEQUENCE [LARGE SCALE GENOMIC DNA]</scope>
    <source>
        <strain evidence="2 3">I2</strain>
    </source>
</reference>
<protein>
    <submittedName>
        <fullName evidence="2">Uncharacterized protein</fullName>
    </submittedName>
</protein>
<gene>
    <name evidence="2" type="ORF">HGK34_04020</name>
</gene>
<dbReference type="RefSeq" id="WP_201845274.1">
    <property type="nucleotide sequence ID" value="NZ_JABBYC010000003.1"/>
</dbReference>
<organism evidence="2 3">
    <name type="scientific">Myceligenerans indicum</name>
    <dbReference type="NCBI Taxonomy" id="2593663"/>
    <lineage>
        <taxon>Bacteria</taxon>
        <taxon>Bacillati</taxon>
        <taxon>Actinomycetota</taxon>
        <taxon>Actinomycetes</taxon>
        <taxon>Micrococcales</taxon>
        <taxon>Promicromonosporaceae</taxon>
        <taxon>Myceligenerans</taxon>
    </lineage>
</organism>
<proteinExistence type="predicted"/>
<name>A0ABS1LGV5_9MICO</name>
<sequence length="270" mass="28009">MLVVAIGAPEGVHASVHRADPTLESVVAAIRRLPVDDVVLATRDEAARKVARSARLVLGPERLAILHLEVHLTAWAVILAGLTTPALPAASARAVADDVLSRVVTRALVSTVTSLAEPTPTFRQHAGSLLPTSAFVVDPGRGTVGRFLGHLGVPDGETIVVARSPRPVVPGVDALLPHPADVELGGPHGLPAAEWPAPRWFEVSSLDAPLTTTIANVASGFFRWPACDVCGRAAPESCLFCDVAAHPARTGSRGGVAGATPHPEPLEAVR</sequence>
<feature type="region of interest" description="Disordered" evidence="1">
    <location>
        <begin position="249"/>
        <end position="270"/>
    </location>
</feature>
<evidence type="ECO:0000313" key="2">
    <source>
        <dbReference type="EMBL" id="MBL0885455.1"/>
    </source>
</evidence>